<evidence type="ECO:0000313" key="2">
    <source>
        <dbReference type="Proteomes" id="UP000318585"/>
    </source>
</evidence>
<dbReference type="RefSeq" id="WP_144072161.1">
    <property type="nucleotide sequence ID" value="NZ_VJZR01000028.1"/>
</dbReference>
<reference evidence="1 2" key="1">
    <citation type="submission" date="2019-07" db="EMBL/GenBank/DDBJ databases">
        <title>Novel species of Flavobacterium.</title>
        <authorList>
            <person name="Liu Q."/>
            <person name="Xin Y.-H."/>
        </authorList>
    </citation>
    <scope>NUCLEOTIDE SEQUENCE [LARGE SCALE GENOMIC DNA]</scope>
    <source>
        <strain evidence="1 2">LB3P56</strain>
    </source>
</reference>
<evidence type="ECO:0000313" key="1">
    <source>
        <dbReference type="EMBL" id="TRX15889.1"/>
    </source>
</evidence>
<dbReference type="Proteomes" id="UP000318585">
    <property type="component" value="Unassembled WGS sequence"/>
</dbReference>
<dbReference type="AlphaFoldDB" id="A0A553C5S5"/>
<accession>A0A553C5S5</accession>
<name>A0A553C5S5_9FLAO</name>
<protein>
    <submittedName>
        <fullName evidence="1">Uncharacterized protein</fullName>
    </submittedName>
</protein>
<keyword evidence="2" id="KW-1185">Reference proteome</keyword>
<comment type="caution">
    <text evidence="1">The sequence shown here is derived from an EMBL/GenBank/DDBJ whole genome shotgun (WGS) entry which is preliminary data.</text>
</comment>
<proteinExistence type="predicted"/>
<dbReference type="OrthoDB" id="100095at237"/>
<sequence>MRVFGKLKYKNEIINCSLIISNGKIYELDITDTGSFDFISNIKEHSEDYVLEKIIDTKNSPANSNYFLKYFGGYKKPSLIYLKLNWFEKCKLDFAMKQTLVQSKDIKIELVKYSLTIVISFVSGIIYEKSHSEIATPATTPKNEPITGTKSSLDTKILKIDNKKDTIIINNLKNTSHLKGGETKPE</sequence>
<gene>
    <name evidence="1" type="ORF">FNW17_15845</name>
</gene>
<dbReference type="EMBL" id="VJZR01000028">
    <property type="protein sequence ID" value="TRX15889.1"/>
    <property type="molecule type" value="Genomic_DNA"/>
</dbReference>
<organism evidence="1 2">
    <name type="scientific">Flavobacterium franklandianum</name>
    <dbReference type="NCBI Taxonomy" id="2594430"/>
    <lineage>
        <taxon>Bacteria</taxon>
        <taxon>Pseudomonadati</taxon>
        <taxon>Bacteroidota</taxon>
        <taxon>Flavobacteriia</taxon>
        <taxon>Flavobacteriales</taxon>
        <taxon>Flavobacteriaceae</taxon>
        <taxon>Flavobacterium</taxon>
    </lineage>
</organism>